<comment type="caution">
    <text evidence="3">The sequence shown here is derived from an EMBL/GenBank/DDBJ whole genome shotgun (WGS) entry which is preliminary data.</text>
</comment>
<keyword evidence="4" id="KW-1185">Reference proteome</keyword>
<feature type="transmembrane region" description="Helical" evidence="2">
    <location>
        <begin position="184"/>
        <end position="205"/>
    </location>
</feature>
<feature type="transmembrane region" description="Helical" evidence="2">
    <location>
        <begin position="434"/>
        <end position="463"/>
    </location>
</feature>
<sequence length="475" mass="53216">MSLDMVESAADVRAVEKVPSNSSSPKKQPTPTSLYRVMWRWHFYAGMIVSPILMVVSITGGIFIFAAETGDFVHHDRLFVDSVGETAPYTAMLASAEQAIPGGKSTRITLHADPSRTAVVSVTPKKQEGEEEKKGRRGRGTSVYVDPYTAHVQQVEKGPDQVGAFFRTVLNIHRRLLAGTTGRIVVELTTTWTIILVLSGIYLWWPRKKEKIKGVWIPRLSGKFYTILRDLHTVPGIYLTPICLLIIVTGLFYTVVWGESFYQVTNPLIGSEVVEKEEPGKGGSKSKGAKEAYVAPKLELQAAMTKARELYPDRDVTLTLPTKSDDHYDVSAINDYARGTYGAMDSTGLKLHRDTGMVMDVEDLWNNDRYWWHTWAYPLHVGSVLGMTTKIFWLVACVLLVAMPFTGIWMWWKRRPKGKTGFPATPTPGGVSRWVWITILVLCFTLPTFGLSVLVIVLFDFALSRIQSWRSPRVA</sequence>
<protein>
    <recommendedName>
        <fullName evidence="5">PepSY-associated TM helix</fullName>
    </recommendedName>
</protein>
<dbReference type="AlphaFoldDB" id="A0A7V8V7W4"/>
<feature type="transmembrane region" description="Helical" evidence="2">
    <location>
        <begin position="391"/>
        <end position="412"/>
    </location>
</feature>
<name>A0A7V8V7W4_9BACT</name>
<dbReference type="EMBL" id="JABRWO010000010">
    <property type="protein sequence ID" value="MBA2116590.1"/>
    <property type="molecule type" value="Genomic_DNA"/>
</dbReference>
<feature type="transmembrane region" description="Helical" evidence="2">
    <location>
        <begin position="237"/>
        <end position="256"/>
    </location>
</feature>
<keyword evidence="2" id="KW-1133">Transmembrane helix</keyword>
<dbReference type="PANTHER" id="PTHR34219">
    <property type="entry name" value="IRON-REGULATED INNER MEMBRANE PROTEIN-RELATED"/>
    <property type="match status" value="1"/>
</dbReference>
<evidence type="ECO:0000256" key="2">
    <source>
        <dbReference type="SAM" id="Phobius"/>
    </source>
</evidence>
<feature type="region of interest" description="Disordered" evidence="1">
    <location>
        <begin position="122"/>
        <end position="141"/>
    </location>
</feature>
<organism evidence="3 4">
    <name type="scientific">Bremerella alba</name>
    <dbReference type="NCBI Taxonomy" id="980252"/>
    <lineage>
        <taxon>Bacteria</taxon>
        <taxon>Pseudomonadati</taxon>
        <taxon>Planctomycetota</taxon>
        <taxon>Planctomycetia</taxon>
        <taxon>Pirellulales</taxon>
        <taxon>Pirellulaceae</taxon>
        <taxon>Bremerella</taxon>
    </lineage>
</organism>
<dbReference type="Proteomes" id="UP000551616">
    <property type="component" value="Unassembled WGS sequence"/>
</dbReference>
<keyword evidence="2" id="KW-0812">Transmembrane</keyword>
<evidence type="ECO:0000313" key="4">
    <source>
        <dbReference type="Proteomes" id="UP000551616"/>
    </source>
</evidence>
<evidence type="ECO:0000313" key="3">
    <source>
        <dbReference type="EMBL" id="MBA2116590.1"/>
    </source>
</evidence>
<evidence type="ECO:0008006" key="5">
    <source>
        <dbReference type="Google" id="ProtNLM"/>
    </source>
</evidence>
<gene>
    <name evidence="3" type="ORF">HOV93_37810</name>
</gene>
<accession>A0A7V8V7W4</accession>
<dbReference type="PANTHER" id="PTHR34219:SF1">
    <property type="entry name" value="PEPSY DOMAIN-CONTAINING PROTEIN"/>
    <property type="match status" value="1"/>
</dbReference>
<proteinExistence type="predicted"/>
<feature type="transmembrane region" description="Helical" evidence="2">
    <location>
        <begin position="41"/>
        <end position="67"/>
    </location>
</feature>
<keyword evidence="2" id="KW-0472">Membrane</keyword>
<evidence type="ECO:0000256" key="1">
    <source>
        <dbReference type="SAM" id="MobiDB-lite"/>
    </source>
</evidence>
<dbReference type="InterPro" id="IPR005625">
    <property type="entry name" value="PepSY-ass_TM"/>
</dbReference>
<dbReference type="Pfam" id="PF03929">
    <property type="entry name" value="PepSY_TM"/>
    <property type="match status" value="1"/>
</dbReference>
<dbReference type="RefSeq" id="WP_207397988.1">
    <property type="nucleotide sequence ID" value="NZ_JABRWO010000010.1"/>
</dbReference>
<feature type="compositionally biased region" description="Basic and acidic residues" evidence="1">
    <location>
        <begin position="125"/>
        <end position="134"/>
    </location>
</feature>
<reference evidence="3 4" key="1">
    <citation type="submission" date="2020-05" db="EMBL/GenBank/DDBJ databases">
        <title>Bremerella alba sp. nov., a novel planctomycete isolated from the surface of the macroalga Fucus spiralis.</title>
        <authorList>
            <person name="Godinho O."/>
            <person name="Botelho R."/>
            <person name="Albuquerque L."/>
            <person name="Wiegand S."/>
            <person name="Da Costa M.S."/>
            <person name="Lobo-Da-Cunha A."/>
            <person name="Jogler C."/>
            <person name="Lage O.M."/>
        </authorList>
    </citation>
    <scope>NUCLEOTIDE SEQUENCE [LARGE SCALE GENOMIC DNA]</scope>
    <source>
        <strain evidence="3 4">FF15</strain>
    </source>
</reference>